<comment type="caution">
    <text evidence="8">The sequence shown here is derived from an EMBL/GenBank/DDBJ whole genome shotgun (WGS) entry which is preliminary data.</text>
</comment>
<comment type="similarity">
    <text evidence="1">Belongs to the 'phage' integrase family.</text>
</comment>
<dbReference type="SUPFAM" id="SSF56349">
    <property type="entry name" value="DNA breaking-rejoining enzymes"/>
    <property type="match status" value="1"/>
</dbReference>
<gene>
    <name evidence="8" type="ORF">DET57_102167</name>
</gene>
<dbReference type="InterPro" id="IPR050090">
    <property type="entry name" value="Tyrosine_recombinase_XerCD"/>
</dbReference>
<name>A0A318FYL3_KLEOX</name>
<keyword evidence="3" id="KW-0229">DNA integration</keyword>
<evidence type="ECO:0000256" key="5">
    <source>
        <dbReference type="ARBA" id="ARBA00023163"/>
    </source>
</evidence>
<evidence type="ECO:0000256" key="2">
    <source>
        <dbReference type="ARBA" id="ARBA00022558"/>
    </source>
</evidence>
<reference evidence="8 9" key="1">
    <citation type="submission" date="2018-05" db="EMBL/GenBank/DDBJ databases">
        <title>Freshwater and sediment microbial communities from various areas in North America, analyzing microbe dynamics in response to fracking.</title>
        <authorList>
            <person name="Lamendella R."/>
        </authorList>
    </citation>
    <scope>NUCLEOTIDE SEQUENCE [LARGE SCALE GENOMIC DNA]</scope>
    <source>
        <strain evidence="8 9">67</strain>
    </source>
</reference>
<dbReference type="RefSeq" id="WP_110272594.1">
    <property type="nucleotide sequence ID" value="NZ_QJJG01000002.1"/>
</dbReference>
<keyword evidence="6" id="KW-0233">DNA recombination</keyword>
<evidence type="ECO:0000313" key="8">
    <source>
        <dbReference type="EMBL" id="PXW48560.1"/>
    </source>
</evidence>
<dbReference type="Gene3D" id="1.10.443.10">
    <property type="entry name" value="Intergrase catalytic core"/>
    <property type="match status" value="1"/>
</dbReference>
<keyword evidence="2" id="KW-1029">Fimbrium biogenesis</keyword>
<evidence type="ECO:0000256" key="4">
    <source>
        <dbReference type="ARBA" id="ARBA00023015"/>
    </source>
</evidence>
<evidence type="ECO:0000256" key="1">
    <source>
        <dbReference type="ARBA" id="ARBA00008857"/>
    </source>
</evidence>
<dbReference type="PANTHER" id="PTHR30349">
    <property type="entry name" value="PHAGE INTEGRASE-RELATED"/>
    <property type="match status" value="1"/>
</dbReference>
<keyword evidence="4" id="KW-0805">Transcription regulation</keyword>
<dbReference type="PANTHER" id="PTHR30349:SF62">
    <property type="entry name" value="TYPE 1 FIMBRIAE REGULATORY PROTEIN FIMB-RELATED"/>
    <property type="match status" value="1"/>
</dbReference>
<dbReference type="GO" id="GO:0015074">
    <property type="term" value="P:DNA integration"/>
    <property type="evidence" value="ECO:0007669"/>
    <property type="project" value="UniProtKB-KW"/>
</dbReference>
<dbReference type="GO" id="GO:0003677">
    <property type="term" value="F:DNA binding"/>
    <property type="evidence" value="ECO:0007669"/>
    <property type="project" value="InterPro"/>
</dbReference>
<accession>A0A318FYL3</accession>
<evidence type="ECO:0000313" key="9">
    <source>
        <dbReference type="Proteomes" id="UP000247485"/>
    </source>
</evidence>
<evidence type="ECO:0000256" key="3">
    <source>
        <dbReference type="ARBA" id="ARBA00022908"/>
    </source>
</evidence>
<protein>
    <submittedName>
        <fullName evidence="8">Type 1 fimbriae regulatory protein FimE</fullName>
    </submittedName>
</protein>
<organism evidence="8 9">
    <name type="scientific">Klebsiella oxytoca</name>
    <dbReference type="NCBI Taxonomy" id="571"/>
    <lineage>
        <taxon>Bacteria</taxon>
        <taxon>Pseudomonadati</taxon>
        <taxon>Pseudomonadota</taxon>
        <taxon>Gammaproteobacteria</taxon>
        <taxon>Enterobacterales</taxon>
        <taxon>Enterobacteriaceae</taxon>
        <taxon>Klebsiella/Raoultella group</taxon>
        <taxon>Klebsiella</taxon>
    </lineage>
</organism>
<dbReference type="AlphaFoldDB" id="A0A318FYL3"/>
<dbReference type="InterPro" id="IPR013762">
    <property type="entry name" value="Integrase-like_cat_sf"/>
</dbReference>
<dbReference type="InterPro" id="IPR002104">
    <property type="entry name" value="Integrase_catalytic"/>
</dbReference>
<dbReference type="Pfam" id="PF00589">
    <property type="entry name" value="Phage_integrase"/>
    <property type="match status" value="1"/>
</dbReference>
<dbReference type="PROSITE" id="PS51898">
    <property type="entry name" value="TYR_RECOMBINASE"/>
    <property type="match status" value="1"/>
</dbReference>
<dbReference type="NCBIfam" id="NF007370">
    <property type="entry name" value="PRK09870.1"/>
    <property type="match status" value="1"/>
</dbReference>
<evidence type="ECO:0000256" key="6">
    <source>
        <dbReference type="ARBA" id="ARBA00023172"/>
    </source>
</evidence>
<feature type="domain" description="Tyr recombinase" evidence="7">
    <location>
        <begin position="2"/>
        <end position="184"/>
    </location>
</feature>
<sequence length="206" mass="23855">MNKRRFLTGSEVQAMMSAARHGQTGERDYCLILLAFRHGMRISELLDLRYQDLDLAEGRINIRRLKNGFSTIHPLRFDEREAIERWTRDRASWKAATGTDAVFISRRGTALSRQQAYRIIRAAGENAGTVTHTHPHMLRHACGYELAERGTDTRLIQDYLGHRNIRHTVRYTASNAARFVGLWEKNSLLEENFTRDKNDQSIDIKQ</sequence>
<dbReference type="Proteomes" id="UP000247485">
    <property type="component" value="Unassembled WGS sequence"/>
</dbReference>
<dbReference type="EMBL" id="QJJG01000002">
    <property type="protein sequence ID" value="PXW48560.1"/>
    <property type="molecule type" value="Genomic_DNA"/>
</dbReference>
<keyword evidence="5" id="KW-0804">Transcription</keyword>
<dbReference type="InterPro" id="IPR011010">
    <property type="entry name" value="DNA_brk_join_enz"/>
</dbReference>
<proteinExistence type="inferred from homology"/>
<dbReference type="GO" id="GO:0006310">
    <property type="term" value="P:DNA recombination"/>
    <property type="evidence" value="ECO:0007669"/>
    <property type="project" value="UniProtKB-KW"/>
</dbReference>
<evidence type="ECO:0000259" key="7">
    <source>
        <dbReference type="PROSITE" id="PS51898"/>
    </source>
</evidence>
<dbReference type="NCBIfam" id="NF007371">
    <property type="entry name" value="PRK09871.1"/>
    <property type="match status" value="1"/>
</dbReference>